<reference evidence="9" key="2">
    <citation type="submission" date="2020-05" db="UniProtKB">
        <authorList>
            <consortium name="EnsemblMetazoa"/>
        </authorList>
    </citation>
    <scope>IDENTIFICATION</scope>
    <source>
        <strain evidence="9">MINIMUS1</strain>
    </source>
</reference>
<dbReference type="PANTHER" id="PTHR24342:SF20">
    <property type="entry name" value="MYOSIN LIGHT CHAIN KINASE, SMOOTH MUSCLE"/>
    <property type="match status" value="1"/>
</dbReference>
<dbReference type="PANTHER" id="PTHR24342">
    <property type="entry name" value="SERINE/THREONINE-PROTEIN KINASE 17"/>
    <property type="match status" value="1"/>
</dbReference>
<dbReference type="PROSITE" id="PS00107">
    <property type="entry name" value="PROTEIN_KINASE_ATP"/>
    <property type="match status" value="1"/>
</dbReference>
<feature type="binding site" evidence="6">
    <location>
        <position position="70"/>
    </location>
    <ligand>
        <name>ATP</name>
        <dbReference type="ChEBI" id="CHEBI:30616"/>
    </ligand>
</feature>
<dbReference type="FunFam" id="1.10.510.10:FF:000594">
    <property type="entry name" value="Myosin light chain kinase isoform-III"/>
    <property type="match status" value="1"/>
</dbReference>
<dbReference type="Pfam" id="PF00069">
    <property type="entry name" value="Pkinase"/>
    <property type="match status" value="1"/>
</dbReference>
<keyword evidence="10" id="KW-1185">Reference proteome</keyword>
<dbReference type="STRING" id="112268.A0A182WEB5"/>
<dbReference type="CDD" id="cd14103">
    <property type="entry name" value="STKc_MLCK"/>
    <property type="match status" value="1"/>
</dbReference>
<dbReference type="GO" id="GO:0005524">
    <property type="term" value="F:ATP binding"/>
    <property type="evidence" value="ECO:0007669"/>
    <property type="project" value="UniProtKB-UniRule"/>
</dbReference>
<feature type="region of interest" description="Disordered" evidence="7">
    <location>
        <begin position="593"/>
        <end position="635"/>
    </location>
</feature>
<accession>A0A182WEB5</accession>
<dbReference type="InterPro" id="IPR011009">
    <property type="entry name" value="Kinase-like_dom_sf"/>
</dbReference>
<dbReference type="GO" id="GO:0005634">
    <property type="term" value="C:nucleus"/>
    <property type="evidence" value="ECO:0007669"/>
    <property type="project" value="TreeGrafter"/>
</dbReference>
<keyword evidence="2" id="KW-0808">Transferase</keyword>
<feature type="region of interest" description="Disordered" evidence="7">
    <location>
        <begin position="755"/>
        <end position="807"/>
    </location>
</feature>
<dbReference type="Proteomes" id="UP000075920">
    <property type="component" value="Unassembled WGS sequence"/>
</dbReference>
<dbReference type="Gene3D" id="3.30.200.20">
    <property type="entry name" value="Phosphorylase Kinase, domain 1"/>
    <property type="match status" value="1"/>
</dbReference>
<organism evidence="9 10">
    <name type="scientific">Anopheles minimus</name>
    <dbReference type="NCBI Taxonomy" id="112268"/>
    <lineage>
        <taxon>Eukaryota</taxon>
        <taxon>Metazoa</taxon>
        <taxon>Ecdysozoa</taxon>
        <taxon>Arthropoda</taxon>
        <taxon>Hexapoda</taxon>
        <taxon>Insecta</taxon>
        <taxon>Pterygota</taxon>
        <taxon>Neoptera</taxon>
        <taxon>Endopterygota</taxon>
        <taxon>Diptera</taxon>
        <taxon>Nematocera</taxon>
        <taxon>Culicoidea</taxon>
        <taxon>Culicidae</taxon>
        <taxon>Anophelinae</taxon>
        <taxon>Anopheles</taxon>
    </lineage>
</organism>
<reference evidence="10" key="1">
    <citation type="submission" date="2013-03" db="EMBL/GenBank/DDBJ databases">
        <title>The Genome Sequence of Anopheles minimus MINIMUS1.</title>
        <authorList>
            <consortium name="The Broad Institute Genomics Platform"/>
            <person name="Neafsey D.E."/>
            <person name="Walton C."/>
            <person name="Walker B."/>
            <person name="Young S.K."/>
            <person name="Zeng Q."/>
            <person name="Gargeya S."/>
            <person name="Fitzgerald M."/>
            <person name="Haas B."/>
            <person name="Abouelleil A."/>
            <person name="Allen A.W."/>
            <person name="Alvarado L."/>
            <person name="Arachchi H.M."/>
            <person name="Berlin A.M."/>
            <person name="Chapman S.B."/>
            <person name="Gainer-Dewar J."/>
            <person name="Goldberg J."/>
            <person name="Griggs A."/>
            <person name="Gujja S."/>
            <person name="Hansen M."/>
            <person name="Howarth C."/>
            <person name="Imamovic A."/>
            <person name="Ireland A."/>
            <person name="Larimer J."/>
            <person name="McCowan C."/>
            <person name="Murphy C."/>
            <person name="Pearson M."/>
            <person name="Poon T.W."/>
            <person name="Priest M."/>
            <person name="Roberts A."/>
            <person name="Saif S."/>
            <person name="Shea T."/>
            <person name="Sisk P."/>
            <person name="Sykes S."/>
            <person name="Wortman J."/>
            <person name="Nusbaum C."/>
            <person name="Birren B."/>
        </authorList>
    </citation>
    <scope>NUCLEOTIDE SEQUENCE [LARGE SCALE GENOMIC DNA]</scope>
    <source>
        <strain evidence="10">MINIMUS1</strain>
    </source>
</reference>
<keyword evidence="1" id="KW-0723">Serine/threonine-protein kinase</keyword>
<proteinExistence type="predicted"/>
<feature type="compositionally biased region" description="Basic residues" evidence="7">
    <location>
        <begin position="782"/>
        <end position="796"/>
    </location>
</feature>
<keyword evidence="4" id="KW-0418">Kinase</keyword>
<evidence type="ECO:0000256" key="7">
    <source>
        <dbReference type="SAM" id="MobiDB-lite"/>
    </source>
</evidence>
<evidence type="ECO:0000256" key="4">
    <source>
        <dbReference type="ARBA" id="ARBA00022777"/>
    </source>
</evidence>
<keyword evidence="5 6" id="KW-0067">ATP-binding</keyword>
<evidence type="ECO:0000259" key="8">
    <source>
        <dbReference type="PROSITE" id="PS50011"/>
    </source>
</evidence>
<dbReference type="Gene3D" id="1.10.510.10">
    <property type="entry name" value="Transferase(Phosphotransferase) domain 1"/>
    <property type="match status" value="1"/>
</dbReference>
<dbReference type="PROSITE" id="PS00108">
    <property type="entry name" value="PROTEIN_KINASE_ST"/>
    <property type="match status" value="1"/>
</dbReference>
<dbReference type="SUPFAM" id="SSF56112">
    <property type="entry name" value="Protein kinase-like (PK-like)"/>
    <property type="match status" value="1"/>
</dbReference>
<evidence type="ECO:0000256" key="6">
    <source>
        <dbReference type="PROSITE-ProRule" id="PRU10141"/>
    </source>
</evidence>
<evidence type="ECO:0000256" key="1">
    <source>
        <dbReference type="ARBA" id="ARBA00022527"/>
    </source>
</evidence>
<evidence type="ECO:0000313" key="9">
    <source>
        <dbReference type="EnsemblMetazoa" id="AMIN008711-PA"/>
    </source>
</evidence>
<name>A0A182WEB5_9DIPT</name>
<keyword evidence="3 6" id="KW-0547">Nucleotide-binding</keyword>
<feature type="compositionally biased region" description="Basic and acidic residues" evidence="7">
    <location>
        <begin position="755"/>
        <end position="771"/>
    </location>
</feature>
<feature type="region of interest" description="Disordered" evidence="7">
    <location>
        <begin position="488"/>
        <end position="511"/>
    </location>
</feature>
<feature type="compositionally biased region" description="Low complexity" evidence="7">
    <location>
        <begin position="495"/>
        <end position="511"/>
    </location>
</feature>
<dbReference type="VEuPathDB" id="VectorBase:AMIN008711"/>
<dbReference type="AlphaFoldDB" id="A0A182WEB5"/>
<dbReference type="GO" id="GO:0043065">
    <property type="term" value="P:positive regulation of apoptotic process"/>
    <property type="evidence" value="ECO:0007669"/>
    <property type="project" value="TreeGrafter"/>
</dbReference>
<dbReference type="GO" id="GO:0035556">
    <property type="term" value="P:intracellular signal transduction"/>
    <property type="evidence" value="ECO:0007669"/>
    <property type="project" value="TreeGrafter"/>
</dbReference>
<dbReference type="InterPro" id="IPR008271">
    <property type="entry name" value="Ser/Thr_kinase_AS"/>
</dbReference>
<dbReference type="InterPro" id="IPR017441">
    <property type="entry name" value="Protein_kinase_ATP_BS"/>
</dbReference>
<evidence type="ECO:0000256" key="2">
    <source>
        <dbReference type="ARBA" id="ARBA00022679"/>
    </source>
</evidence>
<sequence length="995" mass="109492">MIHVDETDPLGDIPPAFPYREVEIKRGIDPKQIYELSSELGRGKFGVVYKCKEKSTGVRLAAKFIQIVKKGDRRNIEREVHMMNVLHHAKIAQLYAAYEFDRTFCVMMELVEGGELFDRVLDEKFVLTEKACSIFMRQICDAVAYIHGNNIIHLDMKPENILCLTEAGNRIKIIDFGLAREYDPDNKLQVLFGTPEFVAPEVVNFEAISFATDMWSVGVIAYVLVSGLSPFAGEDDIQTMGNITIGRYDFLDEAFDNVSEEAIDFINRCLVKEQKERLTAEDALKHKWIKRKPQYFPTNRRPSLTNFKPILLESNNNSSNVTNTEIAKDNLKELVGKWDETPNNRYAFEQDTENIIAPSGETVQLRRPTLPELAGLANGTSNTSGSRRGSIARAIDVNEDQENNVENDSNRSNQCHQYDDQKQHHYGQSEPPIVLQLTQQHSAVSLPTNTPQLAVAAAAATTALTTCATNNERFDSCHRVTSNTAHYDEETVRESNAGSSSSSSSVCSSDSNTSISNFSSLAMEKNSSPATNQQKACATDDDLVPASKILVSVVSQPAHSTPASTDTHTHTNRTSVSSDFLCLSADSDSMASSCDTTASVCTEPATSPPPADSQHPHAHQHPPTSVTPGAETHRDKVRDDLRKLSDLLKLSLTNVKALDGGDTTVGDVPKVSSPTSPGAPALEQLDSELENLKSKVNTIRTSRAQNKLNELAQRPDFLANDPFKLPTFRFLPKSISLCNEDSVFKENYTKFCDRNATSRESREVSQEKSVTEIKPNTAGTVVRKKSTSSSTTKKKKSPEDAATTTTTTTTTFASTASGRIASTTTVRKTIVKQQKVVVDEASSNVQLTPESRRSIAPTKSVDVASDAKLTHSASIKRTKFRVNQLSSRDVPVAINSVARRYLERSGVQDDLSTTGSARVTQSQQTTLDDTLVTANNLRNNAIRLRSSVSVDWDAMDAVENRSMKTINTFLKRHAVASSAVKQIQAQLEASITTHK</sequence>
<feature type="region of interest" description="Disordered" evidence="7">
    <location>
        <begin position="658"/>
        <end position="681"/>
    </location>
</feature>
<protein>
    <recommendedName>
        <fullName evidence="8">Protein kinase domain-containing protein</fullName>
    </recommendedName>
</protein>
<dbReference type="PROSITE" id="PS50011">
    <property type="entry name" value="PROTEIN_KINASE_DOM"/>
    <property type="match status" value="1"/>
</dbReference>
<feature type="region of interest" description="Disordered" evidence="7">
    <location>
        <begin position="398"/>
        <end position="426"/>
    </location>
</feature>
<feature type="domain" description="Protein kinase" evidence="8">
    <location>
        <begin position="34"/>
        <end position="289"/>
    </location>
</feature>
<dbReference type="EnsemblMetazoa" id="AMIN008711-RA">
    <property type="protein sequence ID" value="AMIN008711-PA"/>
    <property type="gene ID" value="AMIN008711"/>
</dbReference>
<evidence type="ECO:0000313" key="10">
    <source>
        <dbReference type="Proteomes" id="UP000075920"/>
    </source>
</evidence>
<evidence type="ECO:0000256" key="5">
    <source>
        <dbReference type="ARBA" id="ARBA00022840"/>
    </source>
</evidence>
<dbReference type="SMART" id="SM00220">
    <property type="entry name" value="S_TKc"/>
    <property type="match status" value="1"/>
</dbReference>
<dbReference type="FunFam" id="3.30.200.20:FF:000534">
    <property type="entry name" value="Myosin light chain kinase"/>
    <property type="match status" value="1"/>
</dbReference>
<dbReference type="GO" id="GO:0004674">
    <property type="term" value="F:protein serine/threonine kinase activity"/>
    <property type="evidence" value="ECO:0007669"/>
    <property type="project" value="UniProtKB-KW"/>
</dbReference>
<dbReference type="InterPro" id="IPR000719">
    <property type="entry name" value="Prot_kinase_dom"/>
</dbReference>
<evidence type="ECO:0000256" key="3">
    <source>
        <dbReference type="ARBA" id="ARBA00022741"/>
    </source>
</evidence>